<comment type="caution">
    <text evidence="1">The sequence shown here is derived from an EMBL/GenBank/DDBJ whole genome shotgun (WGS) entry which is preliminary data.</text>
</comment>
<evidence type="ECO:0000313" key="1">
    <source>
        <dbReference type="EMBL" id="MDK4334610.1"/>
    </source>
</evidence>
<name>A0AAP4F9L1_9CORY</name>
<dbReference type="EMBL" id="JASNVU010000004">
    <property type="protein sequence ID" value="MDK4334610.1"/>
    <property type="molecule type" value="Genomic_DNA"/>
</dbReference>
<gene>
    <name evidence="1" type="ORF">QPX58_04175</name>
</gene>
<reference evidence="1" key="1">
    <citation type="submission" date="2023-05" db="EMBL/GenBank/DDBJ databases">
        <title>Metabolic capabilities are highly conserved among human nasal-associated Corynebacterium species in pangenomic analyses.</title>
        <authorList>
            <person name="Tran T.H."/>
            <person name="Roberts A.Q."/>
            <person name="Escapa I.F."/>
            <person name="Gao W."/>
            <person name="Conlan S."/>
            <person name="Kong H."/>
            <person name="Segre J.A."/>
            <person name="Kelly M.S."/>
            <person name="Lemon K.P."/>
        </authorList>
    </citation>
    <scope>NUCLEOTIDE SEQUENCE</scope>
    <source>
        <strain evidence="1">KPL2618</strain>
    </source>
</reference>
<evidence type="ECO:0000313" key="2">
    <source>
        <dbReference type="Proteomes" id="UP001230317"/>
    </source>
</evidence>
<dbReference type="Proteomes" id="UP001230317">
    <property type="component" value="Unassembled WGS sequence"/>
</dbReference>
<proteinExistence type="predicted"/>
<dbReference type="RefSeq" id="WP_284641885.1">
    <property type="nucleotide sequence ID" value="NZ_JASNVU010000004.1"/>
</dbReference>
<organism evidence="1 2">
    <name type="scientific">Corynebacterium accolens</name>
    <dbReference type="NCBI Taxonomy" id="38284"/>
    <lineage>
        <taxon>Bacteria</taxon>
        <taxon>Bacillati</taxon>
        <taxon>Actinomycetota</taxon>
        <taxon>Actinomycetes</taxon>
        <taxon>Mycobacteriales</taxon>
        <taxon>Corynebacteriaceae</taxon>
        <taxon>Corynebacterium</taxon>
    </lineage>
</organism>
<sequence>MLEQLSSFASNLYTFGEAIYKAFEPFLNIADAASKLLGMFA</sequence>
<dbReference type="AlphaFoldDB" id="A0AAP4F9L1"/>
<protein>
    <submittedName>
        <fullName evidence="1">Uncharacterized protein</fullName>
    </submittedName>
</protein>
<accession>A0AAP4F9L1</accession>